<name>A0A177KN56_9BACI</name>
<comment type="caution">
    <text evidence="2">The sequence shown here is derived from an EMBL/GenBank/DDBJ whole genome shotgun (WGS) entry which is preliminary data.</text>
</comment>
<protein>
    <submittedName>
        <fullName evidence="2">Uncharacterized protein</fullName>
    </submittedName>
</protein>
<organism evidence="2 3">
    <name type="scientific">Domibacillus aminovorans</name>
    <dbReference type="NCBI Taxonomy" id="29332"/>
    <lineage>
        <taxon>Bacteria</taxon>
        <taxon>Bacillati</taxon>
        <taxon>Bacillota</taxon>
        <taxon>Bacilli</taxon>
        <taxon>Bacillales</taxon>
        <taxon>Bacillaceae</taxon>
        <taxon>Domibacillus</taxon>
    </lineage>
</organism>
<keyword evidence="1" id="KW-0812">Transmembrane</keyword>
<dbReference type="EMBL" id="LQWZ01000033">
    <property type="protein sequence ID" value="OAH54799.1"/>
    <property type="molecule type" value="Genomic_DNA"/>
</dbReference>
<accession>A0A177KN56</accession>
<proteinExistence type="predicted"/>
<dbReference type="Proteomes" id="UP000077271">
    <property type="component" value="Unassembled WGS sequence"/>
</dbReference>
<dbReference type="AlphaFoldDB" id="A0A177KN56"/>
<evidence type="ECO:0000256" key="1">
    <source>
        <dbReference type="SAM" id="Phobius"/>
    </source>
</evidence>
<evidence type="ECO:0000313" key="2">
    <source>
        <dbReference type="EMBL" id="OAH54799.1"/>
    </source>
</evidence>
<sequence length="70" mass="8023">MKMNYLTWGLLLFSFVGFIVIERLFTIPPDTISRNGNLGILAILGLSPFFIIAYFLTAKRTRTILADRNR</sequence>
<reference evidence="2 3" key="1">
    <citation type="submission" date="2016-01" db="EMBL/GenBank/DDBJ databases">
        <title>Investigation of taxonomic status of Bacillus aminovorans.</title>
        <authorList>
            <person name="Verma A."/>
            <person name="Pal Y."/>
            <person name="Krishnamurthi S."/>
        </authorList>
    </citation>
    <scope>NUCLEOTIDE SEQUENCE [LARGE SCALE GENOMIC DNA]</scope>
    <source>
        <strain evidence="2 3">DSM 4337</strain>
    </source>
</reference>
<keyword evidence="1" id="KW-1133">Transmembrane helix</keyword>
<evidence type="ECO:0000313" key="3">
    <source>
        <dbReference type="Proteomes" id="UP000077271"/>
    </source>
</evidence>
<feature type="transmembrane region" description="Helical" evidence="1">
    <location>
        <begin position="36"/>
        <end position="56"/>
    </location>
</feature>
<keyword evidence="1" id="KW-0472">Membrane</keyword>
<gene>
    <name evidence="2" type="ORF">AWH48_09465</name>
</gene>